<sequence length="148" mass="16789">MPGNPKVRADMALLEDLDAELVLSMFEEGRSKADICRGLGIGRRALDKWIDENDYHSIITRARVEAASHLACETLEIADGMDVDNAQRDVQRIRTRQWLAERWDRKTYGTDKAQAVNISIQGLRMEALRHVEVVEQLSTDATHKLSTE</sequence>
<evidence type="ECO:0000313" key="1">
    <source>
        <dbReference type="EMBL" id="CAB5212531.1"/>
    </source>
</evidence>
<gene>
    <name evidence="1" type="ORF">UFOVP189_21</name>
</gene>
<proteinExistence type="predicted"/>
<name>A0A6J7WIU9_9CAUD</name>
<dbReference type="InterPro" id="IPR048683">
    <property type="entry name" value="Sf6_terminase"/>
</dbReference>
<dbReference type="Pfam" id="PF20901">
    <property type="entry name" value="Sf6_terminase"/>
    <property type="match status" value="1"/>
</dbReference>
<dbReference type="EMBL" id="LR798234">
    <property type="protein sequence ID" value="CAB5212531.1"/>
    <property type="molecule type" value="Genomic_DNA"/>
</dbReference>
<organism evidence="1">
    <name type="scientific">uncultured Caudovirales phage</name>
    <dbReference type="NCBI Taxonomy" id="2100421"/>
    <lineage>
        <taxon>Viruses</taxon>
        <taxon>Duplodnaviria</taxon>
        <taxon>Heunggongvirae</taxon>
        <taxon>Uroviricota</taxon>
        <taxon>Caudoviricetes</taxon>
        <taxon>Peduoviridae</taxon>
        <taxon>Maltschvirus</taxon>
        <taxon>Maltschvirus maltsch</taxon>
    </lineage>
</organism>
<protein>
    <submittedName>
        <fullName evidence="1">Uncharacterized protein</fullName>
    </submittedName>
</protein>
<dbReference type="Gene3D" id="1.10.10.60">
    <property type="entry name" value="Homeodomain-like"/>
    <property type="match status" value="1"/>
</dbReference>
<accession>A0A6J7WIU9</accession>
<reference evidence="1" key="1">
    <citation type="submission" date="2020-05" db="EMBL/GenBank/DDBJ databases">
        <authorList>
            <person name="Chiriac C."/>
            <person name="Salcher M."/>
            <person name="Ghai R."/>
            <person name="Kavagutti S V."/>
        </authorList>
    </citation>
    <scope>NUCLEOTIDE SEQUENCE</scope>
</reference>